<evidence type="ECO:0000256" key="4">
    <source>
        <dbReference type="ARBA" id="ARBA00022737"/>
    </source>
</evidence>
<evidence type="ECO:0000313" key="12">
    <source>
        <dbReference type="RefSeq" id="XP_014506045.1"/>
    </source>
</evidence>
<keyword evidence="4" id="KW-0677">Repeat</keyword>
<dbReference type="InterPro" id="IPR003591">
    <property type="entry name" value="Leu-rich_rpt_typical-subtyp"/>
</dbReference>
<evidence type="ECO:0000256" key="9">
    <source>
        <dbReference type="SAM" id="SignalP"/>
    </source>
</evidence>
<dbReference type="InterPro" id="IPR013210">
    <property type="entry name" value="LRR_N_plant-typ"/>
</dbReference>
<dbReference type="Gene3D" id="3.30.200.20">
    <property type="entry name" value="Phosphorylase Kinase, domain 1"/>
    <property type="match status" value="1"/>
</dbReference>
<evidence type="ECO:0000259" key="10">
    <source>
        <dbReference type="PROSITE" id="PS50011"/>
    </source>
</evidence>
<feature type="signal peptide" evidence="9">
    <location>
        <begin position="1"/>
        <end position="23"/>
    </location>
</feature>
<dbReference type="Proteomes" id="UP000087766">
    <property type="component" value="Chromosome 7"/>
</dbReference>
<evidence type="ECO:0000256" key="8">
    <source>
        <dbReference type="SAM" id="Phobius"/>
    </source>
</evidence>
<reference evidence="12" key="2">
    <citation type="submission" date="2025-08" db="UniProtKB">
        <authorList>
            <consortium name="RefSeq"/>
        </authorList>
    </citation>
    <scope>IDENTIFICATION</scope>
    <source>
        <tissue evidence="12">Leaf</tissue>
    </source>
</reference>
<keyword evidence="11" id="KW-1185">Reference proteome</keyword>
<dbReference type="OrthoDB" id="676979at2759"/>
<keyword evidence="5 8" id="KW-1133">Transmembrane helix</keyword>
<evidence type="ECO:0000256" key="7">
    <source>
        <dbReference type="ARBA" id="ARBA00023180"/>
    </source>
</evidence>
<sequence length="682" mass="74992">MSFLHFLFLWVLVAVSSSHLVRGNAELRALMDLKKSLDPEDMVLGSWTSDGDPCSGSFLGVACNEHNKVANISLPGRGLSGRVSPAVAELRCLSGLYLHFNHLSGDIPREIANLTELMDLYLNVNNLSGTIPPDIGNMISLQVLQLGYNQLAGNIPKELGSLKQLSAISLQHNKLTGQIPLTLGSLENLRMLYLSSNNFNGIIPATLADIANLEVLDIQNNSLSGTVPSALRRLGEGFKGANNPDLCAVGFSTLKTCNNDTIYSVGQISSRNISINNNPSITLSNPATTHLNCNQMHCSKSGRFLHLVIAASVTTTIITFLSSGIFMFVRYRRHRQRVRNTSDCSESQPSPYLAKDFYRSSSPLVNLENYYNGWDSVADGQNASGLSLEYLNRFRFNIDEIESATQHLSEANLLGKSKLSAVYKGVHRDGSLVAIRSISATCCKTEEDEFLKGLILLTTLRHENIVKMKGFCYSRSRGEWYFVYDFATRGNLSQYLDKEDGSDSVLEWSKRVSIIRGIAKGIGYLHNNETSKPTIVHQNVSVEKVILDHEFNPLIMDAGLPKLLAEDVVFSALKASAAMGYLAPEYITTGRFTEKSDIYAFGVIVLQVLSGKALIGGSIRVAVEAFRFEDFVDKNLKGNYSKSEAAILSKLAIMCTHEVPEQRPTMVEVIQELAMLPLHSSS</sequence>
<evidence type="ECO:0000313" key="11">
    <source>
        <dbReference type="Proteomes" id="UP000087766"/>
    </source>
</evidence>
<feature type="chain" id="PRO_5010244764" evidence="9">
    <location>
        <begin position="24"/>
        <end position="682"/>
    </location>
</feature>
<dbReference type="GO" id="GO:0016020">
    <property type="term" value="C:membrane"/>
    <property type="evidence" value="ECO:0007669"/>
    <property type="project" value="UniProtKB-SubCell"/>
</dbReference>
<feature type="transmembrane region" description="Helical" evidence="8">
    <location>
        <begin position="304"/>
        <end position="329"/>
    </location>
</feature>
<dbReference type="GO" id="GO:0004672">
    <property type="term" value="F:protein kinase activity"/>
    <property type="evidence" value="ECO:0007669"/>
    <property type="project" value="InterPro"/>
</dbReference>
<dbReference type="KEGG" id="vra:106765815"/>
<keyword evidence="6 8" id="KW-0472">Membrane</keyword>
<gene>
    <name evidence="12" type="primary">LOC106765815</name>
</gene>
<proteinExistence type="predicted"/>
<dbReference type="InterPro" id="IPR032675">
    <property type="entry name" value="LRR_dom_sf"/>
</dbReference>
<evidence type="ECO:0000256" key="2">
    <source>
        <dbReference type="ARBA" id="ARBA00022614"/>
    </source>
</evidence>
<dbReference type="Pfam" id="PF07714">
    <property type="entry name" value="PK_Tyr_Ser-Thr"/>
    <property type="match status" value="1"/>
</dbReference>
<evidence type="ECO:0000256" key="3">
    <source>
        <dbReference type="ARBA" id="ARBA00022692"/>
    </source>
</evidence>
<dbReference type="FunFam" id="1.10.510.10:FF:000513">
    <property type="entry name" value="Protein NSP-INTERACTING KINASE 2"/>
    <property type="match status" value="1"/>
</dbReference>
<protein>
    <submittedName>
        <fullName evidence="12">Probable LRR receptor-like serine/threonine-protein kinase At1g34110 isoform X1</fullName>
    </submittedName>
</protein>
<dbReference type="FunFam" id="3.80.10.10:FF:000379">
    <property type="entry name" value="Protein NSP-INTERACTING KINASE 2"/>
    <property type="match status" value="1"/>
</dbReference>
<dbReference type="Gene3D" id="1.10.510.10">
    <property type="entry name" value="Transferase(Phosphotransferase) domain 1"/>
    <property type="match status" value="1"/>
</dbReference>
<name>A0A1S3UJ38_VIGRR</name>
<dbReference type="FunFam" id="3.30.200.20:FF:000371">
    <property type="entry name" value="Protein NSP-INTERACTING KINASE 2"/>
    <property type="match status" value="1"/>
</dbReference>
<dbReference type="RefSeq" id="XP_014506045.1">
    <property type="nucleotide sequence ID" value="XM_014650559.2"/>
</dbReference>
<dbReference type="Gene3D" id="3.80.10.10">
    <property type="entry name" value="Ribonuclease Inhibitor"/>
    <property type="match status" value="1"/>
</dbReference>
<evidence type="ECO:0000256" key="5">
    <source>
        <dbReference type="ARBA" id="ARBA00022989"/>
    </source>
</evidence>
<reference evidence="11" key="1">
    <citation type="journal article" date="2014" name="Nat. Commun.">
        <title>Genome sequence of mungbean and insights into evolution within Vigna species.</title>
        <authorList>
            <person name="Kang Y.J."/>
            <person name="Kim S.K."/>
            <person name="Kim M.Y."/>
            <person name="Lestari P."/>
            <person name="Kim K.H."/>
            <person name="Ha B.K."/>
            <person name="Jun T.H."/>
            <person name="Hwang W.J."/>
            <person name="Lee T."/>
            <person name="Lee J."/>
            <person name="Shim S."/>
            <person name="Yoon M.Y."/>
            <person name="Jang Y.E."/>
            <person name="Han K.S."/>
            <person name="Taeprayoon P."/>
            <person name="Yoon N."/>
            <person name="Somta P."/>
            <person name="Tanya P."/>
            <person name="Kim K.S."/>
            <person name="Gwag J.G."/>
            <person name="Moon J.K."/>
            <person name="Lee Y.H."/>
            <person name="Park B.S."/>
            <person name="Bombarely A."/>
            <person name="Doyle J.J."/>
            <person name="Jackson S.A."/>
            <person name="Schafleitner R."/>
            <person name="Srinives P."/>
            <person name="Varshney R.K."/>
            <person name="Lee S.H."/>
        </authorList>
    </citation>
    <scope>NUCLEOTIDE SEQUENCE [LARGE SCALE GENOMIC DNA]</scope>
    <source>
        <strain evidence="11">cv. VC1973A</strain>
    </source>
</reference>
<feature type="domain" description="Protein kinase" evidence="10">
    <location>
        <begin position="408"/>
        <end position="676"/>
    </location>
</feature>
<keyword evidence="9" id="KW-0732">Signal</keyword>
<organism evidence="11 12">
    <name type="scientific">Vigna radiata var. radiata</name>
    <name type="common">Mung bean</name>
    <name type="synonym">Phaseolus aureus</name>
    <dbReference type="NCBI Taxonomy" id="3916"/>
    <lineage>
        <taxon>Eukaryota</taxon>
        <taxon>Viridiplantae</taxon>
        <taxon>Streptophyta</taxon>
        <taxon>Embryophyta</taxon>
        <taxon>Tracheophyta</taxon>
        <taxon>Spermatophyta</taxon>
        <taxon>Magnoliopsida</taxon>
        <taxon>eudicotyledons</taxon>
        <taxon>Gunneridae</taxon>
        <taxon>Pentapetalae</taxon>
        <taxon>rosids</taxon>
        <taxon>fabids</taxon>
        <taxon>Fabales</taxon>
        <taxon>Fabaceae</taxon>
        <taxon>Papilionoideae</taxon>
        <taxon>50 kb inversion clade</taxon>
        <taxon>NPAAA clade</taxon>
        <taxon>indigoferoid/millettioid clade</taxon>
        <taxon>Phaseoleae</taxon>
        <taxon>Vigna</taxon>
    </lineage>
</organism>
<dbReference type="PANTHER" id="PTHR48056">
    <property type="entry name" value="LRR RECEPTOR-LIKE SERINE/THREONINE-PROTEIN KINASE-RELATED"/>
    <property type="match status" value="1"/>
</dbReference>
<dbReference type="InterPro" id="IPR000719">
    <property type="entry name" value="Prot_kinase_dom"/>
</dbReference>
<comment type="subcellular location">
    <subcellularLocation>
        <location evidence="1">Membrane</location>
    </subcellularLocation>
</comment>
<dbReference type="InterPro" id="IPR011009">
    <property type="entry name" value="Kinase-like_dom_sf"/>
</dbReference>
<dbReference type="AlphaFoldDB" id="A0A1S3UJ38"/>
<dbReference type="SUPFAM" id="SSF52058">
    <property type="entry name" value="L domain-like"/>
    <property type="match status" value="1"/>
</dbReference>
<dbReference type="SUPFAM" id="SSF56112">
    <property type="entry name" value="Protein kinase-like (PK-like)"/>
    <property type="match status" value="1"/>
</dbReference>
<dbReference type="InterPro" id="IPR001245">
    <property type="entry name" value="Ser-Thr/Tyr_kinase_cat_dom"/>
</dbReference>
<dbReference type="InterPro" id="IPR050647">
    <property type="entry name" value="Plant_LRR-RLKs"/>
</dbReference>
<dbReference type="Pfam" id="PF13855">
    <property type="entry name" value="LRR_8"/>
    <property type="match status" value="1"/>
</dbReference>
<dbReference type="InterPro" id="IPR001611">
    <property type="entry name" value="Leu-rich_rpt"/>
</dbReference>
<dbReference type="GO" id="GO:0033612">
    <property type="term" value="F:receptor serine/threonine kinase binding"/>
    <property type="evidence" value="ECO:0007669"/>
    <property type="project" value="TreeGrafter"/>
</dbReference>
<keyword evidence="3 8" id="KW-0812">Transmembrane</keyword>
<dbReference type="PANTHER" id="PTHR48056:SF37">
    <property type="entry name" value="PROTEIN KINASE DOMAIN-CONTAINING PROTEIN"/>
    <property type="match status" value="1"/>
</dbReference>
<keyword evidence="2" id="KW-0433">Leucine-rich repeat</keyword>
<evidence type="ECO:0000256" key="1">
    <source>
        <dbReference type="ARBA" id="ARBA00004370"/>
    </source>
</evidence>
<dbReference type="Pfam" id="PF00560">
    <property type="entry name" value="LRR_1"/>
    <property type="match status" value="2"/>
</dbReference>
<dbReference type="GeneID" id="106765815"/>
<dbReference type="SMART" id="SM00369">
    <property type="entry name" value="LRR_TYP"/>
    <property type="match status" value="4"/>
</dbReference>
<keyword evidence="7" id="KW-0325">Glycoprotein</keyword>
<accession>A0A1S3UJ38</accession>
<evidence type="ECO:0000256" key="6">
    <source>
        <dbReference type="ARBA" id="ARBA00023136"/>
    </source>
</evidence>
<dbReference type="PROSITE" id="PS50011">
    <property type="entry name" value="PROTEIN_KINASE_DOM"/>
    <property type="match status" value="1"/>
</dbReference>
<dbReference type="Pfam" id="PF08263">
    <property type="entry name" value="LRRNT_2"/>
    <property type="match status" value="1"/>
</dbReference>
<dbReference type="GO" id="GO:0005524">
    <property type="term" value="F:ATP binding"/>
    <property type="evidence" value="ECO:0007669"/>
    <property type="project" value="InterPro"/>
</dbReference>